<name>A0A1B4V8D4_9GAMM</name>
<dbReference type="EMBL" id="AP014936">
    <property type="protein sequence ID" value="BAU49799.1"/>
    <property type="molecule type" value="Genomic_DNA"/>
</dbReference>
<evidence type="ECO:0000313" key="1">
    <source>
        <dbReference type="EMBL" id="BAU49799.1"/>
    </source>
</evidence>
<dbReference type="AlphaFoldDB" id="A0A1B4V8D4"/>
<dbReference type="Proteomes" id="UP000218899">
    <property type="component" value="Chromosome"/>
</dbReference>
<reference evidence="1 2" key="1">
    <citation type="submission" date="2015-08" db="EMBL/GenBank/DDBJ databases">
        <title>Complete genome sequence of Sulfurifustis variabilis.</title>
        <authorList>
            <person name="Miura A."/>
            <person name="Kojima H."/>
            <person name="Fukui M."/>
        </authorList>
    </citation>
    <scope>NUCLEOTIDE SEQUENCE [LARGE SCALE GENOMIC DNA]</scope>
    <source>
        <strain evidence="2">skN76</strain>
    </source>
</reference>
<proteinExistence type="predicted"/>
<dbReference type="OrthoDB" id="6807706at2"/>
<evidence type="ECO:0008006" key="3">
    <source>
        <dbReference type="Google" id="ProtNLM"/>
    </source>
</evidence>
<keyword evidence="2" id="KW-1185">Reference proteome</keyword>
<evidence type="ECO:0000313" key="2">
    <source>
        <dbReference type="Proteomes" id="UP000218899"/>
    </source>
</evidence>
<gene>
    <name evidence="1" type="ORF">SVA_3251</name>
</gene>
<accession>A0A1B4V8D4</accession>
<dbReference type="KEGG" id="sva:SVA_3251"/>
<sequence length="427" mass="48042">METDTDALRSLTDRYKADPESVYHTWFIGSEARLKAFRSIRRGVAGVVEDIQARRFPNDFKGSSLEFVLGCITEQKQVFEGAAHPFYWKPKLRIPDIYENEANKQAFGRFLYACLNATDSLSVEKEILKLAGQRIKGLGPAVANILYFLHPTAFPPFNTAMVNGFNAVFGAKKKLGDWESYLEMRETLTQANGALGVLSKDLGAFAGLLFDVGVGKLAADGELAGELSLARERIEAVRRKRHEEVEKDLAETREHTRVQHQLVKLGRALGYDVSVARNDRSASCEGTALGYHCLECLPDLGLPPEVHQTVDLIDVLWLHQGEPRIACAFEVEKSTSIYSGMLRLADMALSLPGKEEHLYLVAPRSREREILEQLRRPMFQRHDEFALSYLFFEDLDRHLDSLCLLGGDRRVLDKLACRCGEDITPRP</sequence>
<protein>
    <recommendedName>
        <fullName evidence="3">Type II restriction enzyme</fullName>
    </recommendedName>
</protein>
<dbReference type="RefSeq" id="WP_096462157.1">
    <property type="nucleotide sequence ID" value="NZ_AP014936.1"/>
</dbReference>
<organism evidence="1 2">
    <name type="scientific">Sulfurifustis variabilis</name>
    <dbReference type="NCBI Taxonomy" id="1675686"/>
    <lineage>
        <taxon>Bacteria</taxon>
        <taxon>Pseudomonadati</taxon>
        <taxon>Pseudomonadota</taxon>
        <taxon>Gammaproteobacteria</taxon>
        <taxon>Acidiferrobacterales</taxon>
        <taxon>Acidiferrobacteraceae</taxon>
        <taxon>Sulfurifustis</taxon>
    </lineage>
</organism>